<dbReference type="AlphaFoldDB" id="K0CA92"/>
<dbReference type="eggNOG" id="COG3437">
    <property type="taxonomic scope" value="Bacteria"/>
</dbReference>
<accession>K0CA92</accession>
<dbReference type="CDD" id="cd00130">
    <property type="entry name" value="PAS"/>
    <property type="match status" value="1"/>
</dbReference>
<feature type="domain" description="PAS" evidence="5">
    <location>
        <begin position="145"/>
        <end position="203"/>
    </location>
</feature>
<dbReference type="Pfam" id="PF07238">
    <property type="entry name" value="PilZ"/>
    <property type="match status" value="1"/>
</dbReference>
<evidence type="ECO:0000313" key="6">
    <source>
        <dbReference type="EMBL" id="AFT70484.1"/>
    </source>
</evidence>
<dbReference type="EMBL" id="CP003466">
    <property type="protein sequence ID" value="AFT70484.1"/>
    <property type="molecule type" value="Genomic_DNA"/>
</dbReference>
<dbReference type="HOGENOM" id="CLU_061332_0_0_6"/>
<protein>
    <submittedName>
        <fullName evidence="6">Type IV pilus assembly protein PilZ</fullName>
    </submittedName>
</protein>
<dbReference type="SUPFAM" id="SSF52172">
    <property type="entry name" value="CheY-like"/>
    <property type="match status" value="1"/>
</dbReference>
<evidence type="ECO:0000256" key="3">
    <source>
        <dbReference type="SAM" id="Coils"/>
    </source>
</evidence>
<evidence type="ECO:0000259" key="4">
    <source>
        <dbReference type="PROSITE" id="PS50110"/>
    </source>
</evidence>
<dbReference type="GO" id="GO:0006355">
    <property type="term" value="P:regulation of DNA-templated transcription"/>
    <property type="evidence" value="ECO:0007669"/>
    <property type="project" value="InterPro"/>
</dbReference>
<keyword evidence="3" id="KW-0175">Coiled coil</keyword>
<dbReference type="SUPFAM" id="SSF55785">
    <property type="entry name" value="PYP-like sensor domain (PAS domain)"/>
    <property type="match status" value="1"/>
</dbReference>
<gene>
    <name evidence="6" type="ordered locus">B5T_02210</name>
</gene>
<dbReference type="Gene3D" id="3.30.450.20">
    <property type="entry name" value="PAS domain"/>
    <property type="match status" value="1"/>
</dbReference>
<dbReference type="SUPFAM" id="SSF141371">
    <property type="entry name" value="PilZ domain-like"/>
    <property type="match status" value="1"/>
</dbReference>
<dbReference type="Pfam" id="PF00989">
    <property type="entry name" value="PAS"/>
    <property type="match status" value="1"/>
</dbReference>
<dbReference type="GO" id="GO:0000160">
    <property type="term" value="P:phosphorelay signal transduction system"/>
    <property type="evidence" value="ECO:0007669"/>
    <property type="project" value="InterPro"/>
</dbReference>
<dbReference type="InterPro" id="IPR009875">
    <property type="entry name" value="PilZ_domain"/>
</dbReference>
<dbReference type="InterPro" id="IPR035965">
    <property type="entry name" value="PAS-like_dom_sf"/>
</dbReference>
<proteinExistence type="predicted"/>
<evidence type="ECO:0000256" key="1">
    <source>
        <dbReference type="ARBA" id="ARBA00022553"/>
    </source>
</evidence>
<dbReference type="InterPro" id="IPR013767">
    <property type="entry name" value="PAS_fold"/>
</dbReference>
<evidence type="ECO:0000313" key="7">
    <source>
        <dbReference type="Proteomes" id="UP000006286"/>
    </source>
</evidence>
<name>K0CA92_ALCDB</name>
<feature type="modified residue" description="4-aspartylphosphate" evidence="2">
    <location>
        <position position="58"/>
    </location>
</feature>
<feature type="coiled-coil region" evidence="3">
    <location>
        <begin position="128"/>
        <end position="155"/>
    </location>
</feature>
<dbReference type="PROSITE" id="PS50110">
    <property type="entry name" value="RESPONSE_REGULATORY"/>
    <property type="match status" value="1"/>
</dbReference>
<dbReference type="Pfam" id="PF00072">
    <property type="entry name" value="Response_reg"/>
    <property type="match status" value="1"/>
</dbReference>
<keyword evidence="1 2" id="KW-0597">Phosphoprotein</keyword>
<feature type="domain" description="Response regulatory" evidence="4">
    <location>
        <begin position="9"/>
        <end position="126"/>
    </location>
</feature>
<dbReference type="Proteomes" id="UP000006286">
    <property type="component" value="Chromosome"/>
</dbReference>
<dbReference type="PANTHER" id="PTHR44591">
    <property type="entry name" value="STRESS RESPONSE REGULATOR PROTEIN 1"/>
    <property type="match status" value="1"/>
</dbReference>
<dbReference type="InterPro" id="IPR050595">
    <property type="entry name" value="Bact_response_regulator"/>
</dbReference>
<evidence type="ECO:0000259" key="5">
    <source>
        <dbReference type="PROSITE" id="PS50112"/>
    </source>
</evidence>
<keyword evidence="7" id="KW-1185">Reference proteome</keyword>
<dbReference type="SMART" id="SM00091">
    <property type="entry name" value="PAS"/>
    <property type="match status" value="1"/>
</dbReference>
<dbReference type="InterPro" id="IPR001789">
    <property type="entry name" value="Sig_transdc_resp-reg_receiver"/>
</dbReference>
<organism evidence="6 7">
    <name type="scientific">Alcanivorax dieselolei (strain DSM 16502 / CGMCC 1.3690 / MCCC 1A00001 / B-5)</name>
    <name type="common">Alloalcanivorax dieselolei</name>
    <dbReference type="NCBI Taxonomy" id="930169"/>
    <lineage>
        <taxon>Bacteria</taxon>
        <taxon>Pseudomonadati</taxon>
        <taxon>Pseudomonadota</taxon>
        <taxon>Gammaproteobacteria</taxon>
        <taxon>Oceanospirillales</taxon>
        <taxon>Alcanivoracaceae</taxon>
        <taxon>Alloalcanivorax</taxon>
    </lineage>
</organism>
<dbReference type="PANTHER" id="PTHR44591:SF3">
    <property type="entry name" value="RESPONSE REGULATORY DOMAIN-CONTAINING PROTEIN"/>
    <property type="match status" value="1"/>
</dbReference>
<dbReference type="PROSITE" id="PS50112">
    <property type="entry name" value="PAS"/>
    <property type="match status" value="1"/>
</dbReference>
<sequence>MGCDMKKQNILVVDDRQENLVAMEAVLEGEDRNLIMAKSGDEALARALKYDLALILLDVQMPDMDGFEVATLLRQNRRTRHIPIIFVTAISKDQSYVFKGYQHGAVDYLFKPVDEQILEAKVNVFLELDRQRWRLRQAVVQMKRLKDENERLLQALGDAVIGTDADGVVSFCNASACALLDRERDSLLSRPITQVLPIVAGDDSSASWQDSPIFARCSQGEAWEGDLTLESDSEDAPQYLRVHANPVCRQDDPFTGTVFVLRPRHGEEPMRGPERRKHPRKQMFRELVVFDRGTGGNVGRLTNLSLGGFRLAMRRDAAPGEHWELGMVLPDRIGDVNTMSFDARVVWSEQGTGPSEYHGGFQFLDLSEANREIVETLMNRY</sequence>
<dbReference type="STRING" id="930169.B5T_02210"/>
<reference evidence="6 7" key="1">
    <citation type="journal article" date="2012" name="J. Bacteriol.">
        <title>Complete genome sequence of Alcanivorax dieselolei type strain B5.</title>
        <authorList>
            <person name="Lai Q."/>
            <person name="Li W."/>
            <person name="Shao Z."/>
        </authorList>
    </citation>
    <scope>NUCLEOTIDE SEQUENCE [LARGE SCALE GENOMIC DNA]</scope>
    <source>
        <strain evidence="7">DSM 16502 / CGMCC 1.3690 / B-5</strain>
    </source>
</reference>
<dbReference type="KEGG" id="adi:B5T_02210"/>
<evidence type="ECO:0000256" key="2">
    <source>
        <dbReference type="PROSITE-ProRule" id="PRU00169"/>
    </source>
</evidence>
<dbReference type="SMART" id="SM00448">
    <property type="entry name" value="REC"/>
    <property type="match status" value="1"/>
</dbReference>
<dbReference type="PATRIC" id="fig|930169.3.peg.2177"/>
<dbReference type="InterPro" id="IPR000014">
    <property type="entry name" value="PAS"/>
</dbReference>
<dbReference type="Gene3D" id="3.40.50.2300">
    <property type="match status" value="1"/>
</dbReference>
<dbReference type="GO" id="GO:0035438">
    <property type="term" value="F:cyclic-di-GMP binding"/>
    <property type="evidence" value="ECO:0007669"/>
    <property type="project" value="InterPro"/>
</dbReference>
<dbReference type="InterPro" id="IPR011006">
    <property type="entry name" value="CheY-like_superfamily"/>
</dbReference>
<dbReference type="Gene3D" id="2.40.10.220">
    <property type="entry name" value="predicted glycosyltransferase like domains"/>
    <property type="match status" value="1"/>
</dbReference>